<dbReference type="Proteomes" id="UP000031056">
    <property type="component" value="Unassembled WGS sequence"/>
</dbReference>
<keyword evidence="3 5" id="KW-0808">Transferase</keyword>
<dbReference type="OrthoDB" id="196717at2759"/>
<comment type="caution">
    <text evidence="7">The sequence shown here is derived from an EMBL/GenBank/DDBJ whole genome shotgun (WGS) entry which is preliminary data.</text>
</comment>
<dbReference type="EMBL" id="JOKQ01000012">
    <property type="protein sequence ID" value="KHN68830.1"/>
    <property type="molecule type" value="Genomic_DNA"/>
</dbReference>
<feature type="transmembrane region" description="Helical" evidence="6">
    <location>
        <begin position="52"/>
        <end position="75"/>
    </location>
</feature>
<dbReference type="PROSITE" id="PS00379">
    <property type="entry name" value="CDP_ALCOHOL_P_TRANSF"/>
    <property type="match status" value="1"/>
</dbReference>
<dbReference type="STRING" id="1354746.A0A0B2UIP1"/>
<dbReference type="InterPro" id="IPR048254">
    <property type="entry name" value="CDP_ALCOHOL_P_TRANSF_CS"/>
</dbReference>
<dbReference type="GO" id="GO:0016020">
    <property type="term" value="C:membrane"/>
    <property type="evidence" value="ECO:0007669"/>
    <property type="project" value="UniProtKB-SubCell"/>
</dbReference>
<reference evidence="7 8" key="1">
    <citation type="journal article" date="2014" name="MBio">
        <title>The Ordospora colligata genome; evolution of extreme reduction in microsporidia and host-to-parasite horizontal gene transfer.</title>
        <authorList>
            <person name="Pombert J.-F."/>
            <person name="Haag K.L."/>
            <person name="Beidas S."/>
            <person name="Ebert D."/>
            <person name="Keeling P.J."/>
        </authorList>
    </citation>
    <scope>NUCLEOTIDE SEQUENCE [LARGE SCALE GENOMIC DNA]</scope>
    <source>
        <strain evidence="7 8">OC4</strain>
    </source>
</reference>
<dbReference type="GO" id="GO:0008654">
    <property type="term" value="P:phospholipid biosynthetic process"/>
    <property type="evidence" value="ECO:0007669"/>
    <property type="project" value="InterPro"/>
</dbReference>
<evidence type="ECO:0000256" key="4">
    <source>
        <dbReference type="ARBA" id="ARBA00023136"/>
    </source>
</evidence>
<feature type="transmembrane region" description="Helical" evidence="6">
    <location>
        <begin position="185"/>
        <end position="207"/>
    </location>
</feature>
<dbReference type="GeneID" id="26262566"/>
<evidence type="ECO:0000256" key="3">
    <source>
        <dbReference type="ARBA" id="ARBA00022679"/>
    </source>
</evidence>
<evidence type="ECO:0000313" key="8">
    <source>
        <dbReference type="Proteomes" id="UP000031056"/>
    </source>
</evidence>
<evidence type="ECO:0000256" key="5">
    <source>
        <dbReference type="RuleBase" id="RU003750"/>
    </source>
</evidence>
<dbReference type="InParanoid" id="A0A0B2UIP1"/>
<organism evidence="7 8">
    <name type="scientific">Ordospora colligata OC4</name>
    <dbReference type="NCBI Taxonomy" id="1354746"/>
    <lineage>
        <taxon>Eukaryota</taxon>
        <taxon>Fungi</taxon>
        <taxon>Fungi incertae sedis</taxon>
        <taxon>Microsporidia</taxon>
        <taxon>Ordosporidae</taxon>
        <taxon>Ordospora</taxon>
    </lineage>
</organism>
<keyword evidence="6" id="KW-1133">Transmembrane helix</keyword>
<evidence type="ECO:0000313" key="7">
    <source>
        <dbReference type="EMBL" id="KHN68830.1"/>
    </source>
</evidence>
<feature type="transmembrane region" description="Helical" evidence="6">
    <location>
        <begin position="227"/>
        <end position="248"/>
    </location>
</feature>
<dbReference type="PANTHER" id="PTHR10414:SF37">
    <property type="entry name" value="BB IN A BOXCAR, ISOFORM C"/>
    <property type="match status" value="1"/>
</dbReference>
<protein>
    <submittedName>
        <fullName evidence="7">CDP-alcohol phosphatidyltransferase</fullName>
    </submittedName>
</protein>
<feature type="transmembrane region" description="Helical" evidence="6">
    <location>
        <begin position="320"/>
        <end position="341"/>
    </location>
</feature>
<dbReference type="PIRSF" id="PIRSF015665">
    <property type="entry name" value="CHOPT"/>
    <property type="match status" value="1"/>
</dbReference>
<evidence type="ECO:0000256" key="2">
    <source>
        <dbReference type="ARBA" id="ARBA00010441"/>
    </source>
</evidence>
<proteinExistence type="inferred from homology"/>
<accession>A0A0B2UIP1</accession>
<dbReference type="InterPro" id="IPR043130">
    <property type="entry name" value="CDP-OH_PTrfase_TM_dom"/>
</dbReference>
<keyword evidence="6" id="KW-0812">Transmembrane</keyword>
<comment type="subcellular location">
    <subcellularLocation>
        <location evidence="1">Membrane</location>
    </subcellularLocation>
</comment>
<feature type="transmembrane region" description="Helical" evidence="6">
    <location>
        <begin position="145"/>
        <end position="164"/>
    </location>
</feature>
<evidence type="ECO:0000256" key="6">
    <source>
        <dbReference type="SAM" id="Phobius"/>
    </source>
</evidence>
<name>A0A0B2UIP1_9MICR</name>
<dbReference type="RefSeq" id="XP_014562872.1">
    <property type="nucleotide sequence ID" value="XM_014707386.1"/>
</dbReference>
<keyword evidence="8" id="KW-1185">Reference proteome</keyword>
<gene>
    <name evidence="7" type="ORF">M896_120490</name>
</gene>
<dbReference type="HOGENOM" id="CLU_035066_6_0_1"/>
<dbReference type="Pfam" id="PF01066">
    <property type="entry name" value="CDP-OH_P_transf"/>
    <property type="match status" value="1"/>
</dbReference>
<sequence>MSSKSSLRMKIRPEEISNMKSHRFVGIDNSILSKYVIRHYTKWLINKIPESIAPNMLTLMGFAMMLLSLALTLVFDPYLNNSPRFLALANFLLMFGYFTCDNLDGAQARRTGSGSPLGQLFDHGVDSFSALISSIALSSSLGLGISQNFLVLLLAIMIQFYIIGLEEKFTGQFVLGKVNGASEGIALVLLLHLLSFVFGQRIFQIMFSDVFLQSIKKVYMAVFRAESFQAISVVMMTILIFNFFSTLYSIESKMKLRRRILLYVTLGRVMLFVASFIMLFNMLCSNDLWMRYLNILMFGEVFSIKYTCEVYSYVVKRECMMYMPVYLMYVGMSIIFSSGAIDVHKDLVLVLMFSVCSAYCGVSVYRIIETMTDVLGIEFLRIAPKSKKE</sequence>
<dbReference type="GO" id="GO:0016780">
    <property type="term" value="F:phosphotransferase activity, for other substituted phosphate groups"/>
    <property type="evidence" value="ECO:0007669"/>
    <property type="project" value="InterPro"/>
</dbReference>
<keyword evidence="4 6" id="KW-0472">Membrane</keyword>
<evidence type="ECO:0000256" key="1">
    <source>
        <dbReference type="ARBA" id="ARBA00004370"/>
    </source>
</evidence>
<dbReference type="FunCoup" id="A0A0B2UIP1">
    <property type="interactions" value="79"/>
</dbReference>
<dbReference type="VEuPathDB" id="MicrosporidiaDB:M896_120490"/>
<feature type="transmembrane region" description="Helical" evidence="6">
    <location>
        <begin position="289"/>
        <end position="308"/>
    </location>
</feature>
<dbReference type="PANTHER" id="PTHR10414">
    <property type="entry name" value="ETHANOLAMINEPHOSPHOTRANSFERASE"/>
    <property type="match status" value="1"/>
</dbReference>
<dbReference type="AlphaFoldDB" id="A0A0B2UIP1"/>
<feature type="transmembrane region" description="Helical" evidence="6">
    <location>
        <begin position="260"/>
        <end position="283"/>
    </location>
</feature>
<comment type="similarity">
    <text evidence="2 5">Belongs to the CDP-alcohol phosphatidyltransferase class-I family.</text>
</comment>
<feature type="transmembrane region" description="Helical" evidence="6">
    <location>
        <begin position="347"/>
        <end position="368"/>
    </location>
</feature>
<dbReference type="InterPro" id="IPR014472">
    <property type="entry name" value="CHOPT"/>
</dbReference>
<dbReference type="Gene3D" id="1.20.120.1760">
    <property type="match status" value="1"/>
</dbReference>
<dbReference type="InterPro" id="IPR000462">
    <property type="entry name" value="CDP-OH_P_trans"/>
</dbReference>